<dbReference type="EMBL" id="JAWWNJ010000002">
    <property type="protein sequence ID" value="KAK7061957.1"/>
    <property type="molecule type" value="Genomic_DNA"/>
</dbReference>
<dbReference type="InterPro" id="IPR023214">
    <property type="entry name" value="HAD_sf"/>
</dbReference>
<dbReference type="SUPFAM" id="SSF56784">
    <property type="entry name" value="HAD-like"/>
    <property type="match status" value="1"/>
</dbReference>
<reference evidence="1 2" key="1">
    <citation type="journal article" date="2024" name="J Genomics">
        <title>Draft genome sequencing and assembly of Favolaschia claudopus CIRM-BRFM 2984 isolated from oak limbs.</title>
        <authorList>
            <person name="Navarro D."/>
            <person name="Drula E."/>
            <person name="Chaduli D."/>
            <person name="Cazenave R."/>
            <person name="Ahrendt S."/>
            <person name="Wang J."/>
            <person name="Lipzen A."/>
            <person name="Daum C."/>
            <person name="Barry K."/>
            <person name="Grigoriev I.V."/>
            <person name="Favel A."/>
            <person name="Rosso M.N."/>
            <person name="Martin F."/>
        </authorList>
    </citation>
    <scope>NUCLEOTIDE SEQUENCE [LARGE SCALE GENOMIC DNA]</scope>
    <source>
        <strain evidence="1 2">CIRM-BRFM 2984</strain>
    </source>
</reference>
<dbReference type="Proteomes" id="UP001362999">
    <property type="component" value="Unassembled WGS sequence"/>
</dbReference>
<dbReference type="Gene3D" id="1.10.150.750">
    <property type="match status" value="1"/>
</dbReference>
<dbReference type="Gene3D" id="3.40.50.1000">
    <property type="entry name" value="HAD superfamily/HAD-like"/>
    <property type="match status" value="1"/>
</dbReference>
<proteinExistence type="predicted"/>
<dbReference type="AlphaFoldDB" id="A0AAW0E9L8"/>
<keyword evidence="2" id="KW-1185">Reference proteome</keyword>
<comment type="caution">
    <text evidence="1">The sequence shown here is derived from an EMBL/GenBank/DDBJ whole genome shotgun (WGS) entry which is preliminary data.</text>
</comment>
<protein>
    <submittedName>
        <fullName evidence="1">Uncharacterized protein</fullName>
    </submittedName>
</protein>
<evidence type="ECO:0000313" key="1">
    <source>
        <dbReference type="EMBL" id="KAK7061957.1"/>
    </source>
</evidence>
<feature type="non-terminal residue" evidence="1">
    <location>
        <position position="1"/>
    </location>
</feature>
<dbReference type="InterPro" id="IPR036412">
    <property type="entry name" value="HAD-like_sf"/>
</dbReference>
<gene>
    <name evidence="1" type="ORF">R3P38DRAFT_2832533</name>
</gene>
<evidence type="ECO:0000313" key="2">
    <source>
        <dbReference type="Proteomes" id="UP001362999"/>
    </source>
</evidence>
<name>A0AAW0E9L8_9AGAR</name>
<organism evidence="1 2">
    <name type="scientific">Favolaschia claudopus</name>
    <dbReference type="NCBI Taxonomy" id="2862362"/>
    <lineage>
        <taxon>Eukaryota</taxon>
        <taxon>Fungi</taxon>
        <taxon>Dikarya</taxon>
        <taxon>Basidiomycota</taxon>
        <taxon>Agaricomycotina</taxon>
        <taxon>Agaricomycetes</taxon>
        <taxon>Agaricomycetidae</taxon>
        <taxon>Agaricales</taxon>
        <taxon>Marasmiineae</taxon>
        <taxon>Mycenaceae</taxon>
        <taxon>Favolaschia</taxon>
    </lineage>
</organism>
<sequence length="507" mass="56588">RDGGPILRVVLQPSPTLSVRYLGSPFADEAAQRFECGKYLALFTPQHAHDSTFAFLVQPASDPLPDTYLPISPYKIGPRESLEPDCVINTGRIFSIVDLHDESDNGTTRYELSEEHVHILLKTAREDIAKQDGLDGERWSANKKAEREAAGFLDDASVWTVFSPKSTYVPPKPYQFFSQDSVDALYSYDIGSLKHVVSANLCFEDQLAITRYLSLQAALQDLDSTAEQTIADPPSRITDLQITINRRDKSSEEEEEEYTEEIQRLLDGPIERTLQPPAPYDLHGLQLIYFDIFGTPIDNECGIYEALKPLLAQCPYQFERWEALTFYFESEVAVKLRMPTAPYFKILAEAHGDMANRLGLLAADDLASTFASSIATWALFNKALPCVSNLAAQVPFLTWDGSHVYKPEAAAFQIPLKFCKDMGIPLKQQCLVSNSVFRDLEPARELSLPAIWMRYPQSLAGDIPSFEGSFPVSVCTYLDLVDLDLLIRYHKGARSSAPPNGNAAPVD</sequence>
<accession>A0AAW0E9L8</accession>